<accession>A0A3D8VBV2</accession>
<keyword evidence="1" id="KW-0808">Transferase</keyword>
<organism evidence="1 2">
    <name type="scientific">Lysobacter soli</name>
    <dbReference type="NCBI Taxonomy" id="453783"/>
    <lineage>
        <taxon>Bacteria</taxon>
        <taxon>Pseudomonadati</taxon>
        <taxon>Pseudomonadota</taxon>
        <taxon>Gammaproteobacteria</taxon>
        <taxon>Lysobacterales</taxon>
        <taxon>Lysobacteraceae</taxon>
        <taxon>Lysobacter</taxon>
    </lineage>
</organism>
<sequence>MRVITRDNGAGLSRDLRLIGDVLRHGHEVATVGLGNSRLRNRLAQWRLCLATRLAGPVDAQLSVERIYEPVLATARSNLLMPNPEWFRPSWTALLPRFDRVLCKSRHAVEIFQRLGCATTYTGFTSADRLDRAVPRERAFFHLAGRSSAKGTQVVLEAWRRHPEWPRLTVVQCARKARLRVSAANVDHRVGHLDDDELRRLQNAHRFHLCPSEAEGYGHYIAEAMSVEAVVITTDAAPMNELVGPECGLLLPCRPGERLGLDVRHHVDVEAVEAAVMQVLAMDEAACARLGEAARARFLENDRAFRMRLQAVFAAQPRVRHGGRPGVADAIIAWRRPASPSLPPPDR</sequence>
<keyword evidence="2" id="KW-1185">Reference proteome</keyword>
<proteinExistence type="predicted"/>
<protein>
    <submittedName>
        <fullName evidence="1">Glycosyltransferase</fullName>
    </submittedName>
</protein>
<reference evidence="1 2" key="1">
    <citation type="submission" date="2018-08" db="EMBL/GenBank/DDBJ databases">
        <title>Lysobacter soli KCTC 22011, whole genome shotgun sequence.</title>
        <authorList>
            <person name="Zhang X."/>
            <person name="Feng G."/>
            <person name="Zhu H."/>
        </authorList>
    </citation>
    <scope>NUCLEOTIDE SEQUENCE [LARGE SCALE GENOMIC DNA]</scope>
    <source>
        <strain evidence="1 2">KCTC 22011</strain>
    </source>
</reference>
<gene>
    <name evidence="1" type="ORF">DX912_11510</name>
</gene>
<dbReference type="Pfam" id="PF13692">
    <property type="entry name" value="Glyco_trans_1_4"/>
    <property type="match status" value="1"/>
</dbReference>
<dbReference type="PANTHER" id="PTHR12526">
    <property type="entry name" value="GLYCOSYLTRANSFERASE"/>
    <property type="match status" value="1"/>
</dbReference>
<comment type="caution">
    <text evidence="1">The sequence shown here is derived from an EMBL/GenBank/DDBJ whole genome shotgun (WGS) entry which is preliminary data.</text>
</comment>
<evidence type="ECO:0000313" key="2">
    <source>
        <dbReference type="Proteomes" id="UP000256829"/>
    </source>
</evidence>
<dbReference type="AlphaFoldDB" id="A0A3D8VBV2"/>
<dbReference type="EMBL" id="QTJR01000007">
    <property type="protein sequence ID" value="RDY66906.1"/>
    <property type="molecule type" value="Genomic_DNA"/>
</dbReference>
<dbReference type="SUPFAM" id="SSF53756">
    <property type="entry name" value="UDP-Glycosyltransferase/glycogen phosphorylase"/>
    <property type="match status" value="1"/>
</dbReference>
<dbReference type="Gene3D" id="3.40.50.2000">
    <property type="entry name" value="Glycogen Phosphorylase B"/>
    <property type="match status" value="1"/>
</dbReference>
<dbReference type="Proteomes" id="UP000256829">
    <property type="component" value="Unassembled WGS sequence"/>
</dbReference>
<name>A0A3D8VBV2_9GAMM</name>
<evidence type="ECO:0000313" key="1">
    <source>
        <dbReference type="EMBL" id="RDY66906.1"/>
    </source>
</evidence>
<dbReference type="GO" id="GO:0016740">
    <property type="term" value="F:transferase activity"/>
    <property type="evidence" value="ECO:0007669"/>
    <property type="project" value="UniProtKB-KW"/>
</dbReference>